<feature type="transmembrane region" description="Helical" evidence="1">
    <location>
        <begin position="48"/>
        <end position="67"/>
    </location>
</feature>
<keyword evidence="1" id="KW-0472">Membrane</keyword>
<gene>
    <name evidence="2" type="ORF">BN1356_02546</name>
</gene>
<reference evidence="3" key="1">
    <citation type="submission" date="2015-03" db="EMBL/GenBank/DDBJ databases">
        <authorList>
            <person name="Urmite Genomes"/>
        </authorList>
    </citation>
    <scope>NUCLEOTIDE SEQUENCE [LARGE SCALE GENOMIC DNA]</scope>
    <source>
        <strain evidence="3">FF10</strain>
    </source>
</reference>
<sequence length="143" mass="17075">MKFLKNIKFWILLFLAFSQFCWFLYIFEMSHFNVLSKLKEIDFRQIKGGFYISSLITIMFLTLKSIIKEIIKNDYPDYIKNVKKYFKIIDKISFSFFITFWALLSLKEVEFNILATSISIFALLTNFDITLLVHQDSSSDKEK</sequence>
<organism evidence="2 3">
    <name type="scientific">Streptococcus varani</name>
    <dbReference type="NCBI Taxonomy" id="1608583"/>
    <lineage>
        <taxon>Bacteria</taxon>
        <taxon>Bacillati</taxon>
        <taxon>Bacillota</taxon>
        <taxon>Bacilli</taxon>
        <taxon>Lactobacillales</taxon>
        <taxon>Streptococcaceae</taxon>
        <taxon>Streptococcus</taxon>
    </lineage>
</organism>
<feature type="transmembrane region" description="Helical" evidence="1">
    <location>
        <begin position="7"/>
        <end position="28"/>
    </location>
</feature>
<dbReference type="RefSeq" id="WP_141651850.1">
    <property type="nucleotide sequence ID" value="NZ_CTEN01000009.1"/>
</dbReference>
<name>A0A0E4H9M3_9STRE</name>
<dbReference type="STRING" id="1608583.BN1356_02546"/>
<keyword evidence="1" id="KW-1133">Transmembrane helix</keyword>
<proteinExistence type="predicted"/>
<evidence type="ECO:0000256" key="1">
    <source>
        <dbReference type="SAM" id="Phobius"/>
    </source>
</evidence>
<accession>A0A0E4H9M3</accession>
<dbReference type="EMBL" id="CTEN01000009">
    <property type="protein sequence ID" value="CQR26188.1"/>
    <property type="molecule type" value="Genomic_DNA"/>
</dbReference>
<protein>
    <submittedName>
        <fullName evidence="2">Uncharacterized protein</fullName>
    </submittedName>
</protein>
<evidence type="ECO:0000313" key="3">
    <source>
        <dbReference type="Proteomes" id="UP000198604"/>
    </source>
</evidence>
<feature type="transmembrane region" description="Helical" evidence="1">
    <location>
        <begin position="88"/>
        <end position="106"/>
    </location>
</feature>
<keyword evidence="1" id="KW-0812">Transmembrane</keyword>
<dbReference type="Proteomes" id="UP000198604">
    <property type="component" value="Unassembled WGS sequence"/>
</dbReference>
<feature type="transmembrane region" description="Helical" evidence="1">
    <location>
        <begin position="112"/>
        <end position="133"/>
    </location>
</feature>
<keyword evidence="3" id="KW-1185">Reference proteome</keyword>
<evidence type="ECO:0000313" key="2">
    <source>
        <dbReference type="EMBL" id="CQR26188.1"/>
    </source>
</evidence>
<dbReference type="AlphaFoldDB" id="A0A0E4H9M3"/>